<proteinExistence type="predicted"/>
<feature type="region of interest" description="Disordered" evidence="1">
    <location>
        <begin position="1"/>
        <end position="23"/>
    </location>
</feature>
<comment type="caution">
    <text evidence="2">The sequence shown here is derived from an EMBL/GenBank/DDBJ whole genome shotgun (WGS) entry which is preliminary data.</text>
</comment>
<feature type="region of interest" description="Disordered" evidence="1">
    <location>
        <begin position="38"/>
        <end position="76"/>
    </location>
</feature>
<feature type="compositionally biased region" description="Low complexity" evidence="1">
    <location>
        <begin position="51"/>
        <end position="76"/>
    </location>
</feature>
<name>A0A2U2C533_9RHOB</name>
<accession>A0A2U2C533</accession>
<dbReference type="GeneID" id="94366890"/>
<sequence length="76" mass="7805">MASFDVLRPHIGDRPYAQGDTREADAASVKHLVRAGVLAAQTDGDTKKAKAPANKAAPKPANKADPAAANKAAAQE</sequence>
<keyword evidence="3" id="KW-1185">Reference proteome</keyword>
<protein>
    <submittedName>
        <fullName evidence="2">Uncharacterized protein</fullName>
    </submittedName>
</protein>
<dbReference type="OrthoDB" id="6699603at2"/>
<organism evidence="2 3">
    <name type="scientific">Pararhodobacter marinus</name>
    <dbReference type="NCBI Taxonomy" id="2184063"/>
    <lineage>
        <taxon>Bacteria</taxon>
        <taxon>Pseudomonadati</taxon>
        <taxon>Pseudomonadota</taxon>
        <taxon>Alphaproteobacteria</taxon>
        <taxon>Rhodobacterales</taxon>
        <taxon>Paracoccaceae</taxon>
        <taxon>Pararhodobacter</taxon>
    </lineage>
</organism>
<dbReference type="AlphaFoldDB" id="A0A2U2C533"/>
<evidence type="ECO:0000313" key="2">
    <source>
        <dbReference type="EMBL" id="PWE26996.1"/>
    </source>
</evidence>
<reference evidence="2 3" key="1">
    <citation type="submission" date="2018-05" db="EMBL/GenBank/DDBJ databases">
        <title>Pararhodobacter marina sp. nov., isolated from deep-sea water of the Indian Ocean.</title>
        <authorList>
            <person name="Lai Q.Sr."/>
            <person name="Liu X."/>
            <person name="Shao Z."/>
        </authorList>
    </citation>
    <scope>NUCLEOTIDE SEQUENCE [LARGE SCALE GENOMIC DNA]</scope>
    <source>
        <strain evidence="2 3">CIC4N-9</strain>
    </source>
</reference>
<dbReference type="RefSeq" id="WP_109534843.1">
    <property type="nucleotide sequence ID" value="NZ_QEYD01000013.1"/>
</dbReference>
<dbReference type="EMBL" id="QEYD01000013">
    <property type="protein sequence ID" value="PWE26996.1"/>
    <property type="molecule type" value="Genomic_DNA"/>
</dbReference>
<evidence type="ECO:0000256" key="1">
    <source>
        <dbReference type="SAM" id="MobiDB-lite"/>
    </source>
</evidence>
<evidence type="ECO:0000313" key="3">
    <source>
        <dbReference type="Proteomes" id="UP000244940"/>
    </source>
</evidence>
<dbReference type="Proteomes" id="UP000244940">
    <property type="component" value="Unassembled WGS sequence"/>
</dbReference>
<gene>
    <name evidence="2" type="ORF">C4N9_18500</name>
</gene>